<dbReference type="HOGENOM" id="CLU_1937803_0_0_1"/>
<evidence type="ECO:0000313" key="2">
    <source>
        <dbReference type="Proteomes" id="UP000027195"/>
    </source>
</evidence>
<evidence type="ECO:0000313" key="1">
    <source>
        <dbReference type="EMBL" id="KDQ19826.1"/>
    </source>
</evidence>
<dbReference type="AlphaFoldDB" id="A0A067N7W5"/>
<dbReference type="Proteomes" id="UP000027195">
    <property type="component" value="Unassembled WGS sequence"/>
</dbReference>
<accession>A0A067N7W5</accession>
<name>A0A067N7W5_BOTB1</name>
<protein>
    <submittedName>
        <fullName evidence="1">Uncharacterized protein</fullName>
    </submittedName>
</protein>
<dbReference type="InParanoid" id="A0A067N7W5"/>
<organism evidence="1 2">
    <name type="scientific">Botryobasidium botryosum (strain FD-172 SS1)</name>
    <dbReference type="NCBI Taxonomy" id="930990"/>
    <lineage>
        <taxon>Eukaryota</taxon>
        <taxon>Fungi</taxon>
        <taxon>Dikarya</taxon>
        <taxon>Basidiomycota</taxon>
        <taxon>Agaricomycotina</taxon>
        <taxon>Agaricomycetes</taxon>
        <taxon>Cantharellales</taxon>
        <taxon>Botryobasidiaceae</taxon>
        <taxon>Botryobasidium</taxon>
    </lineage>
</organism>
<gene>
    <name evidence="1" type="ORF">BOTBODRAFT_379197</name>
</gene>
<sequence length="130" mass="14753">MRIVAHESRASASRRGWFWHRVRCAPPFTLALFPPRFRCASRVYLLSRTRGWLAEMTAVARRLRFTSPLGQEGRRVDVDPCPCRLASACRGVGAGDGLFSFFRAPLSVRAQRGTVSLVSFLFFLQLLEQH</sequence>
<keyword evidence="2" id="KW-1185">Reference proteome</keyword>
<reference evidence="2" key="1">
    <citation type="journal article" date="2014" name="Proc. Natl. Acad. Sci. U.S.A.">
        <title>Extensive sampling of basidiomycete genomes demonstrates inadequacy of the white-rot/brown-rot paradigm for wood decay fungi.</title>
        <authorList>
            <person name="Riley R."/>
            <person name="Salamov A.A."/>
            <person name="Brown D.W."/>
            <person name="Nagy L.G."/>
            <person name="Floudas D."/>
            <person name="Held B.W."/>
            <person name="Levasseur A."/>
            <person name="Lombard V."/>
            <person name="Morin E."/>
            <person name="Otillar R."/>
            <person name="Lindquist E.A."/>
            <person name="Sun H."/>
            <person name="LaButti K.M."/>
            <person name="Schmutz J."/>
            <person name="Jabbour D."/>
            <person name="Luo H."/>
            <person name="Baker S.E."/>
            <person name="Pisabarro A.G."/>
            <person name="Walton J.D."/>
            <person name="Blanchette R.A."/>
            <person name="Henrissat B."/>
            <person name="Martin F."/>
            <person name="Cullen D."/>
            <person name="Hibbett D.S."/>
            <person name="Grigoriev I.V."/>
        </authorList>
    </citation>
    <scope>NUCLEOTIDE SEQUENCE [LARGE SCALE GENOMIC DNA]</scope>
    <source>
        <strain evidence="2">FD-172 SS1</strain>
    </source>
</reference>
<proteinExistence type="predicted"/>
<dbReference type="EMBL" id="KL198018">
    <property type="protein sequence ID" value="KDQ19826.1"/>
    <property type="molecule type" value="Genomic_DNA"/>
</dbReference>